<keyword evidence="2" id="KW-1185">Reference proteome</keyword>
<evidence type="ECO:0000313" key="2">
    <source>
        <dbReference type="Proteomes" id="UP001172687"/>
    </source>
</evidence>
<organism evidence="1 2">
    <name type="scientific">Mycolicibacterium austroafricanum</name>
    <name type="common">Mycobacterium austroafricanum</name>
    <dbReference type="NCBI Taxonomy" id="39687"/>
    <lineage>
        <taxon>Bacteria</taxon>
        <taxon>Bacillati</taxon>
        <taxon>Actinomycetota</taxon>
        <taxon>Actinomycetes</taxon>
        <taxon>Mycobacteriales</taxon>
        <taxon>Mycobacteriaceae</taxon>
        <taxon>Mycolicibacterium</taxon>
    </lineage>
</organism>
<reference evidence="1" key="1">
    <citation type="submission" date="2023-07" db="EMBL/GenBank/DDBJ databases">
        <title>Degradation of tert-butanol by M. austroafricanum TBA100.</title>
        <authorList>
            <person name="Helbich S."/>
            <person name="Vainshtein Y."/>
        </authorList>
    </citation>
    <scope>NUCLEOTIDE SEQUENCE</scope>
    <source>
        <strain evidence="1">TBA100</strain>
    </source>
</reference>
<evidence type="ECO:0000313" key="1">
    <source>
        <dbReference type="EMBL" id="MDN4519038.1"/>
    </source>
</evidence>
<dbReference type="RefSeq" id="WP_011779746.1">
    <property type="nucleotide sequence ID" value="NZ_CP070380.1"/>
</dbReference>
<name>A0ABT8HE44_MYCAO</name>
<proteinExistence type="predicted"/>
<dbReference type="Proteomes" id="UP001172687">
    <property type="component" value="Unassembled WGS sequence"/>
</dbReference>
<protein>
    <submittedName>
        <fullName evidence="1">Uncharacterized protein</fullName>
    </submittedName>
</protein>
<comment type="caution">
    <text evidence="1">The sequence shown here is derived from an EMBL/GenBank/DDBJ whole genome shotgun (WGS) entry which is preliminary data.</text>
</comment>
<gene>
    <name evidence="1" type="ORF">QYF68_14590</name>
</gene>
<sequence length="87" mass="9570">MRSEKELAAESDLLQAIECCAFLGAERKHLAEQSARLEALAAATLSTGGDVSGLRRTIRQVDSDLRQIDRMLEAIESRFPAAVQRRA</sequence>
<dbReference type="EMBL" id="JAUHTC010000050">
    <property type="protein sequence ID" value="MDN4519038.1"/>
    <property type="molecule type" value="Genomic_DNA"/>
</dbReference>
<accession>A0ABT8HE44</accession>